<dbReference type="EMBL" id="JAQQXP010000003">
    <property type="protein sequence ID" value="MDC8832496.1"/>
    <property type="molecule type" value="Genomic_DNA"/>
</dbReference>
<keyword evidence="5" id="KW-0410">Iron transport</keyword>
<proteinExistence type="inferred from homology"/>
<keyword evidence="9" id="KW-0406">Ion transport</keyword>
<evidence type="ECO:0000256" key="3">
    <source>
        <dbReference type="ARBA" id="ARBA00022448"/>
    </source>
</evidence>
<evidence type="ECO:0000256" key="11">
    <source>
        <dbReference type="ARBA" id="ARBA00023136"/>
    </source>
</evidence>
<dbReference type="Gene3D" id="2.170.130.10">
    <property type="entry name" value="TonB-dependent receptor, plug domain"/>
    <property type="match status" value="1"/>
</dbReference>
<dbReference type="InterPro" id="IPR012910">
    <property type="entry name" value="Plug_dom"/>
</dbReference>
<evidence type="ECO:0000313" key="19">
    <source>
        <dbReference type="EMBL" id="MDC8832496.1"/>
    </source>
</evidence>
<keyword evidence="6 14" id="KW-0812">Transmembrane</keyword>
<dbReference type="Gene3D" id="2.40.170.20">
    <property type="entry name" value="TonB-dependent receptor, beta-barrel domain"/>
    <property type="match status" value="1"/>
</dbReference>
<evidence type="ECO:0000256" key="4">
    <source>
        <dbReference type="ARBA" id="ARBA00022452"/>
    </source>
</evidence>
<dbReference type="InterPro" id="IPR000531">
    <property type="entry name" value="Beta-barrel_TonB"/>
</dbReference>
<accession>A0ABT5L7M0</accession>
<sequence length="748" mass="82301">MLFCPVVPFKLKFPQLLLAMPILSFSHLAISQSISNESKAEVERIAVVGTSPHRYQTNSGDALMGLPLEFLELPRIVDVIPEQLLLDQKVTELEEALRNVPGVSLSDGFGGSNNDYLIRGFRRNTIYRDGLRVESNFRVNTSNLDSIRVIKGPASITYGQVEPGGLVDVITKKPLDARHFSGELRAGSWDNYLVQGDISTPVADNASLRANFSHQDAGSFRDFFDIKRDAIALSGRVDIAPSTRVNLSYEYRDEFRSFDRGTITVPTANGREIINNLKDIPISRRFGEEFEEIDTQFEFSTANIEHMFDNGWRLKVGAAWENSTSDDLQARPGAVVILAADAPIVDGYFTATPTPKAIYDKDDDQVFMVRRTDGSRDFKTLVSYLNTLLSGEINTGSINHRIAIGADRRRYDSSRYFIATPITNGVPVSLGGGGPLFNVENPVYDFLPETLSTEGASKIHAATEDHGFFVNDYMELSSAVSLLVGGRLDYSDVDRDGPANEVHAFSPQVAVNYRIADNISTFASYSEAFTPNTVFKLDNSGSSSETELFDPENSKQYELGTKGQFFDGKLNSSVSVYKIEKENVLSSVNDSYELIKGQQSKGLELQVNGQPIPGWTVMAGYAYTDAEILSEANVGNTPKNVAKHNGSVWTSYEFHQGKWQGLGSGIGVFYMGNRYGDDANSWELGSYTTVDASIWYTLSPLSEDGGNVRLQLSAKNILDKTYYSASGGDLRVSIGAPRSLYASVSATF</sequence>
<keyword evidence="10 15" id="KW-0798">TonB box</keyword>
<feature type="domain" description="TonB-dependent receptor plug" evidence="18">
    <location>
        <begin position="72"/>
        <end position="165"/>
    </location>
</feature>
<dbReference type="NCBIfam" id="TIGR01783">
    <property type="entry name" value="TonB-siderophor"/>
    <property type="match status" value="1"/>
</dbReference>
<evidence type="ECO:0000256" key="6">
    <source>
        <dbReference type="ARBA" id="ARBA00022692"/>
    </source>
</evidence>
<evidence type="ECO:0000256" key="13">
    <source>
        <dbReference type="ARBA" id="ARBA00023237"/>
    </source>
</evidence>
<comment type="subcellular location">
    <subcellularLocation>
        <location evidence="1 14">Cell outer membrane</location>
        <topology evidence="1 14">Multi-pass membrane protein</topology>
    </subcellularLocation>
</comment>
<dbReference type="InterPro" id="IPR036942">
    <property type="entry name" value="Beta-barrel_TonB_sf"/>
</dbReference>
<dbReference type="InterPro" id="IPR039426">
    <property type="entry name" value="TonB-dep_rcpt-like"/>
</dbReference>
<feature type="signal peptide" evidence="16">
    <location>
        <begin position="1"/>
        <end position="19"/>
    </location>
</feature>
<evidence type="ECO:0000259" key="18">
    <source>
        <dbReference type="Pfam" id="PF07715"/>
    </source>
</evidence>
<evidence type="ECO:0000259" key="17">
    <source>
        <dbReference type="Pfam" id="PF00593"/>
    </source>
</evidence>
<reference evidence="19 20" key="1">
    <citation type="submission" date="2022-10" db="EMBL/GenBank/DDBJ databases">
        <title>Alteromonas sp. chi3 Genome sequencing.</title>
        <authorList>
            <person name="Park S."/>
        </authorList>
    </citation>
    <scope>NUCLEOTIDE SEQUENCE [LARGE SCALE GENOMIC DNA]</scope>
    <source>
        <strain evidence="20">chi3</strain>
    </source>
</reference>
<keyword evidence="4 14" id="KW-1134">Transmembrane beta strand</keyword>
<evidence type="ECO:0000256" key="5">
    <source>
        <dbReference type="ARBA" id="ARBA00022496"/>
    </source>
</evidence>
<dbReference type="CDD" id="cd01347">
    <property type="entry name" value="ligand_gated_channel"/>
    <property type="match status" value="1"/>
</dbReference>
<gene>
    <name evidence="19" type="ORF">OIK42_17195</name>
</gene>
<feature type="chain" id="PRO_5047295021" evidence="16">
    <location>
        <begin position="20"/>
        <end position="748"/>
    </location>
</feature>
<dbReference type="Pfam" id="PF07715">
    <property type="entry name" value="Plug"/>
    <property type="match status" value="1"/>
</dbReference>
<evidence type="ECO:0000256" key="8">
    <source>
        <dbReference type="ARBA" id="ARBA00023004"/>
    </source>
</evidence>
<evidence type="ECO:0000313" key="20">
    <source>
        <dbReference type="Proteomes" id="UP001218788"/>
    </source>
</evidence>
<evidence type="ECO:0000256" key="16">
    <source>
        <dbReference type="SAM" id="SignalP"/>
    </source>
</evidence>
<keyword evidence="12 19" id="KW-0675">Receptor</keyword>
<dbReference type="SUPFAM" id="SSF56935">
    <property type="entry name" value="Porins"/>
    <property type="match status" value="1"/>
</dbReference>
<dbReference type="Pfam" id="PF00593">
    <property type="entry name" value="TonB_dep_Rec_b-barrel"/>
    <property type="match status" value="1"/>
</dbReference>
<keyword evidence="3 14" id="KW-0813">Transport</keyword>
<keyword evidence="20" id="KW-1185">Reference proteome</keyword>
<evidence type="ECO:0000256" key="9">
    <source>
        <dbReference type="ARBA" id="ARBA00023065"/>
    </source>
</evidence>
<dbReference type="PANTHER" id="PTHR32552">
    <property type="entry name" value="FERRICHROME IRON RECEPTOR-RELATED"/>
    <property type="match status" value="1"/>
</dbReference>
<feature type="domain" description="TonB-dependent receptor-like beta-barrel" evidence="17">
    <location>
        <begin position="238"/>
        <end position="717"/>
    </location>
</feature>
<evidence type="ECO:0000256" key="12">
    <source>
        <dbReference type="ARBA" id="ARBA00023170"/>
    </source>
</evidence>
<dbReference type="PANTHER" id="PTHR32552:SF68">
    <property type="entry name" value="FERRICHROME OUTER MEMBRANE TRANSPORTER_PHAGE RECEPTOR"/>
    <property type="match status" value="1"/>
</dbReference>
<dbReference type="RefSeq" id="WP_273642322.1">
    <property type="nucleotide sequence ID" value="NZ_JAQQXP010000003.1"/>
</dbReference>
<protein>
    <submittedName>
        <fullName evidence="19">TonB-dependent siderophore receptor</fullName>
    </submittedName>
</protein>
<keyword evidence="8" id="KW-0408">Iron</keyword>
<dbReference type="InterPro" id="IPR010105">
    <property type="entry name" value="TonB_sidphr_rcpt"/>
</dbReference>
<comment type="caution">
    <text evidence="19">The sequence shown here is derived from an EMBL/GenBank/DDBJ whole genome shotgun (WGS) entry which is preliminary data.</text>
</comment>
<evidence type="ECO:0000256" key="1">
    <source>
        <dbReference type="ARBA" id="ARBA00004571"/>
    </source>
</evidence>
<keyword evidence="11 14" id="KW-0472">Membrane</keyword>
<evidence type="ECO:0000256" key="2">
    <source>
        <dbReference type="ARBA" id="ARBA00009810"/>
    </source>
</evidence>
<keyword evidence="7 16" id="KW-0732">Signal</keyword>
<evidence type="ECO:0000256" key="15">
    <source>
        <dbReference type="RuleBase" id="RU003357"/>
    </source>
</evidence>
<evidence type="ECO:0000256" key="10">
    <source>
        <dbReference type="ARBA" id="ARBA00023077"/>
    </source>
</evidence>
<comment type="similarity">
    <text evidence="2 14 15">Belongs to the TonB-dependent receptor family.</text>
</comment>
<evidence type="ECO:0000256" key="7">
    <source>
        <dbReference type="ARBA" id="ARBA00022729"/>
    </source>
</evidence>
<evidence type="ECO:0000256" key="14">
    <source>
        <dbReference type="PROSITE-ProRule" id="PRU01360"/>
    </source>
</evidence>
<dbReference type="PROSITE" id="PS52016">
    <property type="entry name" value="TONB_DEPENDENT_REC_3"/>
    <property type="match status" value="1"/>
</dbReference>
<dbReference type="Proteomes" id="UP001218788">
    <property type="component" value="Unassembled WGS sequence"/>
</dbReference>
<keyword evidence="13 14" id="KW-0998">Cell outer membrane</keyword>
<name>A0ABT5L7M0_9ALTE</name>
<organism evidence="19 20">
    <name type="scientific">Alteromonas gilva</name>
    <dbReference type="NCBI Taxonomy" id="2987522"/>
    <lineage>
        <taxon>Bacteria</taxon>
        <taxon>Pseudomonadati</taxon>
        <taxon>Pseudomonadota</taxon>
        <taxon>Gammaproteobacteria</taxon>
        <taxon>Alteromonadales</taxon>
        <taxon>Alteromonadaceae</taxon>
        <taxon>Alteromonas/Salinimonas group</taxon>
        <taxon>Alteromonas</taxon>
    </lineage>
</organism>
<dbReference type="InterPro" id="IPR037066">
    <property type="entry name" value="Plug_dom_sf"/>
</dbReference>